<dbReference type="AlphaFoldDB" id="A0A1S3Y0L5"/>
<dbReference type="GeneID" id="107770833"/>
<dbReference type="PANTHER" id="PTHR31286">
    <property type="entry name" value="GLYCINE-RICH CELL WALL STRUCTURAL PROTEIN 1.8-LIKE"/>
    <property type="match status" value="1"/>
</dbReference>
<dbReference type="PANTHER" id="PTHR31286:SF177">
    <property type="entry name" value="ENDONUCLEASE_EXONUCLEASE_PHOSPHATASE"/>
    <property type="match status" value="1"/>
</dbReference>
<dbReference type="Pfam" id="PF14111">
    <property type="entry name" value="DUF4283"/>
    <property type="match status" value="1"/>
</dbReference>
<dbReference type="OMA" id="GHEEYSC"/>
<evidence type="ECO:0000313" key="3">
    <source>
        <dbReference type="RefSeq" id="XP_016445654.1"/>
    </source>
</evidence>
<dbReference type="RefSeq" id="XP_016445654.1">
    <property type="nucleotide sequence ID" value="XM_016590168.2"/>
</dbReference>
<dbReference type="PaxDb" id="4097-A0A1S3Y0L5"/>
<reference evidence="3" key="2">
    <citation type="submission" date="2025-08" db="UniProtKB">
        <authorList>
            <consortium name="RefSeq"/>
        </authorList>
    </citation>
    <scope>IDENTIFICATION</scope>
    <source>
        <tissue evidence="3">Leaf</tissue>
    </source>
</reference>
<dbReference type="KEGG" id="nta:107770833"/>
<sequence>MEVIRRSFIARTELRGGVKIAHFNARTVYFGLDNEYDHTTVWTKTSMYIQGQRMELQVWTPNFNPNEDNPIVPVWIVIPELSWHFYYMEVLSVLLSPIGKVLHLDLASMQKTRGSVAKAKMQVNLTQFRPHHVWLGFDEDQDVNGDRQWLEVVYEDLPTYCSHCKYLGHEEYSCPVREREEEDKK</sequence>
<dbReference type="InterPro" id="IPR040256">
    <property type="entry name" value="At4g02000-like"/>
</dbReference>
<reference evidence="2" key="1">
    <citation type="journal article" date="2014" name="Nat. Commun.">
        <title>The tobacco genome sequence and its comparison with those of tomato and potato.</title>
        <authorList>
            <person name="Sierro N."/>
            <person name="Battey J.N."/>
            <person name="Ouadi S."/>
            <person name="Bakaher N."/>
            <person name="Bovet L."/>
            <person name="Willig A."/>
            <person name="Goepfert S."/>
            <person name="Peitsch M.C."/>
            <person name="Ivanov N.V."/>
        </authorList>
    </citation>
    <scope>NUCLEOTIDE SEQUENCE [LARGE SCALE GENOMIC DNA]</scope>
</reference>
<accession>A0A1S3Y0L5</accession>
<gene>
    <name evidence="3" type="primary">LOC107770833</name>
</gene>
<name>A0A1S3Y0L5_TOBAC</name>
<dbReference type="RefSeq" id="XP_016445654.1">
    <property type="nucleotide sequence ID" value="XM_016590168.1"/>
</dbReference>
<dbReference type="Proteomes" id="UP000790787">
    <property type="component" value="Chromosome 12"/>
</dbReference>
<evidence type="ECO:0000313" key="2">
    <source>
        <dbReference type="Proteomes" id="UP000790787"/>
    </source>
</evidence>
<dbReference type="OrthoDB" id="1304206at2759"/>
<organism evidence="2 3">
    <name type="scientific">Nicotiana tabacum</name>
    <name type="common">Common tobacco</name>
    <dbReference type="NCBI Taxonomy" id="4097"/>
    <lineage>
        <taxon>Eukaryota</taxon>
        <taxon>Viridiplantae</taxon>
        <taxon>Streptophyta</taxon>
        <taxon>Embryophyta</taxon>
        <taxon>Tracheophyta</taxon>
        <taxon>Spermatophyta</taxon>
        <taxon>Magnoliopsida</taxon>
        <taxon>eudicotyledons</taxon>
        <taxon>Gunneridae</taxon>
        <taxon>Pentapetalae</taxon>
        <taxon>asterids</taxon>
        <taxon>lamiids</taxon>
        <taxon>Solanales</taxon>
        <taxon>Solanaceae</taxon>
        <taxon>Nicotianoideae</taxon>
        <taxon>Nicotianeae</taxon>
        <taxon>Nicotiana</taxon>
    </lineage>
</organism>
<evidence type="ECO:0000259" key="1">
    <source>
        <dbReference type="Pfam" id="PF14111"/>
    </source>
</evidence>
<proteinExistence type="predicted"/>
<dbReference type="InterPro" id="IPR025558">
    <property type="entry name" value="DUF4283"/>
</dbReference>
<keyword evidence="2" id="KW-1185">Reference proteome</keyword>
<protein>
    <submittedName>
        <fullName evidence="3">Uncharacterized protein LOC107770833</fullName>
    </submittedName>
</protein>
<feature type="domain" description="DUF4283" evidence="1">
    <location>
        <begin position="1"/>
        <end position="67"/>
    </location>
</feature>